<protein>
    <recommendedName>
        <fullName evidence="5">diacylglycerol O-acyltransferase</fullName>
        <ecNumber evidence="5">2.3.1.20</ecNumber>
    </recommendedName>
</protein>
<keyword evidence="11" id="KW-1133">Transmembrane helix</keyword>
<dbReference type="EMBL" id="VXIS01000245">
    <property type="protein sequence ID" value="KAA8895770.1"/>
    <property type="molecule type" value="Genomic_DNA"/>
</dbReference>
<evidence type="ECO:0000256" key="11">
    <source>
        <dbReference type="ARBA" id="ARBA00022989"/>
    </source>
</evidence>
<dbReference type="OrthoDB" id="264532at2759"/>
<sequence>MPTSKAAGVNLPPDESCPATPPNRNTGVSYAQAAVQPPTSTARHTTPSAEPAIKAQSPRMSSSPSQSYASAVEKPQPPPEERRHRSSRAERKTSTDSEALQEQDKAERRKKRREREERERTEWERYETEKHRRREERRARNERERERHASDVSGASSPAVPSSPQVSKKELHKPTKIREDSASEGKHEGDEKPALVSAVQNGIRCAPLNVPLPRRLQTAAVLWHTLSMSICFSIFWFALAIPFTWPVLVPYLIYIFFFANSHADGSSPYRRSEFMRNLTLWRLYTEYFPMRLHRTAELDPNKNYIFAYHPHGIIGHGAWGNFVTEATGFKHLFPGITNTLLTLDANFQIPFNREYLLAMGLASVSKKSCEALLRGEYLKKQLLQKQRNITQPTTWFGRRRHQHVVPEGGRAITIVVGGARESLEAQPGTMRLVVRKRKGFLKLAIRERAGVVPVLSFGENDLYEQVVPGEGSWAHRMQMAVKKAFGFTIPLIHARGVFNYDVGLMPYRHEVNTVVGAPIFPLKPCAGEPTDEEVAEFQKRYIEELMKLWDEWKDVFAKDRRPGPEGELQIIE</sequence>
<comment type="pathway">
    <text evidence="3">Lipid metabolism.</text>
</comment>
<dbReference type="PANTHER" id="PTHR12317:SF0">
    <property type="entry name" value="ACYLTRANSFERASE"/>
    <property type="match status" value="1"/>
</dbReference>
<comment type="subcellular location">
    <subcellularLocation>
        <location evidence="1">Endoplasmic reticulum membrane</location>
        <topology evidence="1">Multi-pass membrane protein</topology>
    </subcellularLocation>
</comment>
<dbReference type="Proteomes" id="UP000326924">
    <property type="component" value="Unassembled WGS sequence"/>
</dbReference>
<dbReference type="Pfam" id="PF03982">
    <property type="entry name" value="DAGAT"/>
    <property type="match status" value="2"/>
</dbReference>
<evidence type="ECO:0000256" key="12">
    <source>
        <dbReference type="ARBA" id="ARBA00023098"/>
    </source>
</evidence>
<reference evidence="17 19" key="1">
    <citation type="submission" date="2019-09" db="EMBL/GenBank/DDBJ databases">
        <title>Draft genome of the ectomycorrhizal ascomycete Sphaerosporella brunnea.</title>
        <authorList>
            <consortium name="DOE Joint Genome Institute"/>
            <person name="Benucci G.M."/>
            <person name="Marozzi G."/>
            <person name="Antonielli L."/>
            <person name="Sanchez S."/>
            <person name="Marco P."/>
            <person name="Wang X."/>
            <person name="Falini L.B."/>
            <person name="Barry K."/>
            <person name="Haridas S."/>
            <person name="Lipzen A."/>
            <person name="Labutti K."/>
            <person name="Grigoriev I.V."/>
            <person name="Murat C."/>
            <person name="Martin F."/>
            <person name="Albertini E."/>
            <person name="Donnini D."/>
            <person name="Bonito G."/>
        </authorList>
    </citation>
    <scope>NUCLEOTIDE SEQUENCE [LARGE SCALE GENOMIC DNA]</scope>
    <source>
        <strain evidence="17 19">Sb_GMNB300</strain>
    </source>
</reference>
<accession>A0A5J5EKS8</accession>
<evidence type="ECO:0000256" key="9">
    <source>
        <dbReference type="ARBA" id="ARBA00022798"/>
    </source>
</evidence>
<feature type="region of interest" description="Disordered" evidence="16">
    <location>
        <begin position="1"/>
        <end position="192"/>
    </location>
</feature>
<feature type="compositionally biased region" description="Basic and acidic residues" evidence="16">
    <location>
        <begin position="79"/>
        <end position="95"/>
    </location>
</feature>
<comment type="catalytic activity">
    <reaction evidence="15">
        <text>an acyl-CoA + a 1,2-diacyl-sn-glycerol = a triacyl-sn-glycerol + CoA</text>
        <dbReference type="Rhea" id="RHEA:10868"/>
        <dbReference type="ChEBI" id="CHEBI:17815"/>
        <dbReference type="ChEBI" id="CHEBI:57287"/>
        <dbReference type="ChEBI" id="CHEBI:58342"/>
        <dbReference type="ChEBI" id="CHEBI:64615"/>
        <dbReference type="EC" id="2.3.1.20"/>
    </reaction>
</comment>
<dbReference type="EMBL" id="VXIS01000245">
    <property type="protein sequence ID" value="KAA8895764.1"/>
    <property type="molecule type" value="Genomic_DNA"/>
</dbReference>
<keyword evidence="13" id="KW-0472">Membrane</keyword>
<keyword evidence="6" id="KW-0444">Lipid biosynthesis</keyword>
<feature type="compositionally biased region" description="Basic and acidic residues" evidence="16">
    <location>
        <begin position="167"/>
        <end position="192"/>
    </location>
</feature>
<evidence type="ECO:0000256" key="1">
    <source>
        <dbReference type="ARBA" id="ARBA00004477"/>
    </source>
</evidence>
<evidence type="ECO:0000256" key="13">
    <source>
        <dbReference type="ARBA" id="ARBA00023136"/>
    </source>
</evidence>
<proteinExistence type="inferred from homology"/>
<keyword evidence="14" id="KW-0012">Acyltransferase</keyword>
<name>A0A5J5EKS8_9PEZI</name>
<evidence type="ECO:0000313" key="17">
    <source>
        <dbReference type="EMBL" id="KAA8895764.1"/>
    </source>
</evidence>
<evidence type="ECO:0000256" key="7">
    <source>
        <dbReference type="ARBA" id="ARBA00022679"/>
    </source>
</evidence>
<evidence type="ECO:0000256" key="14">
    <source>
        <dbReference type="ARBA" id="ARBA00023315"/>
    </source>
</evidence>
<evidence type="ECO:0000313" key="19">
    <source>
        <dbReference type="Proteomes" id="UP000326924"/>
    </source>
</evidence>
<dbReference type="GO" id="GO:0006071">
    <property type="term" value="P:glycerol metabolic process"/>
    <property type="evidence" value="ECO:0007669"/>
    <property type="project" value="UniProtKB-KW"/>
</dbReference>
<dbReference type="GO" id="GO:0019432">
    <property type="term" value="P:triglyceride biosynthetic process"/>
    <property type="evidence" value="ECO:0007669"/>
    <property type="project" value="TreeGrafter"/>
</dbReference>
<gene>
    <name evidence="17" type="ORF">FN846DRAFT_968008</name>
    <name evidence="18" type="ORF">FN846DRAFT_968030</name>
</gene>
<evidence type="ECO:0000256" key="4">
    <source>
        <dbReference type="ARBA" id="ARBA00005420"/>
    </source>
</evidence>
<evidence type="ECO:0000256" key="8">
    <source>
        <dbReference type="ARBA" id="ARBA00022692"/>
    </source>
</evidence>
<keyword evidence="9" id="KW-0319">Glycerol metabolism</keyword>
<keyword evidence="7" id="KW-0808">Transferase</keyword>
<dbReference type="AlphaFoldDB" id="A0A5J5EKS8"/>
<dbReference type="GO" id="GO:0005789">
    <property type="term" value="C:endoplasmic reticulum membrane"/>
    <property type="evidence" value="ECO:0007669"/>
    <property type="project" value="UniProtKB-SubCell"/>
</dbReference>
<feature type="compositionally biased region" description="Low complexity" evidence="16">
    <location>
        <begin position="55"/>
        <end position="74"/>
    </location>
</feature>
<keyword evidence="19" id="KW-1185">Reference proteome</keyword>
<dbReference type="EC" id="2.3.1.20" evidence="5"/>
<evidence type="ECO:0000256" key="3">
    <source>
        <dbReference type="ARBA" id="ARBA00005189"/>
    </source>
</evidence>
<evidence type="ECO:0000256" key="15">
    <source>
        <dbReference type="ARBA" id="ARBA00048109"/>
    </source>
</evidence>
<feature type="compositionally biased region" description="Basic and acidic residues" evidence="16">
    <location>
        <begin position="114"/>
        <end position="150"/>
    </location>
</feature>
<organism evidence="17 19">
    <name type="scientific">Sphaerosporella brunnea</name>
    <dbReference type="NCBI Taxonomy" id="1250544"/>
    <lineage>
        <taxon>Eukaryota</taxon>
        <taxon>Fungi</taxon>
        <taxon>Dikarya</taxon>
        <taxon>Ascomycota</taxon>
        <taxon>Pezizomycotina</taxon>
        <taxon>Pezizomycetes</taxon>
        <taxon>Pezizales</taxon>
        <taxon>Pyronemataceae</taxon>
        <taxon>Sphaerosporella</taxon>
    </lineage>
</organism>
<comment type="caution">
    <text evidence="17">The sequence shown here is derived from an EMBL/GenBank/DDBJ whole genome shotgun (WGS) entry which is preliminary data.</text>
</comment>
<evidence type="ECO:0000313" key="18">
    <source>
        <dbReference type="EMBL" id="KAA8895770.1"/>
    </source>
</evidence>
<keyword evidence="10" id="KW-0256">Endoplasmic reticulum</keyword>
<evidence type="ECO:0000256" key="16">
    <source>
        <dbReference type="SAM" id="MobiDB-lite"/>
    </source>
</evidence>
<comment type="similarity">
    <text evidence="4">Belongs to the diacylglycerol acyltransferase family.</text>
</comment>
<dbReference type="FunCoup" id="A0A5J5EKS8">
    <property type="interactions" value="232"/>
</dbReference>
<evidence type="ECO:0000256" key="10">
    <source>
        <dbReference type="ARBA" id="ARBA00022824"/>
    </source>
</evidence>
<feature type="compositionally biased region" description="Polar residues" evidence="16">
    <location>
        <begin position="37"/>
        <end position="48"/>
    </location>
</feature>
<dbReference type="InterPro" id="IPR007130">
    <property type="entry name" value="DAGAT"/>
</dbReference>
<evidence type="ECO:0000256" key="2">
    <source>
        <dbReference type="ARBA" id="ARBA00004771"/>
    </source>
</evidence>
<keyword evidence="12" id="KW-0443">Lipid metabolism</keyword>
<dbReference type="PANTHER" id="PTHR12317">
    <property type="entry name" value="DIACYLGLYCEROL O-ACYLTRANSFERASE"/>
    <property type="match status" value="1"/>
</dbReference>
<dbReference type="GO" id="GO:0004144">
    <property type="term" value="F:diacylglycerol O-acyltransferase activity"/>
    <property type="evidence" value="ECO:0007669"/>
    <property type="project" value="UniProtKB-EC"/>
</dbReference>
<comment type="pathway">
    <text evidence="2">Glycerolipid metabolism; triacylglycerol biosynthesis.</text>
</comment>
<keyword evidence="8" id="KW-0812">Transmembrane</keyword>
<evidence type="ECO:0000256" key="5">
    <source>
        <dbReference type="ARBA" id="ARBA00013244"/>
    </source>
</evidence>
<evidence type="ECO:0000256" key="6">
    <source>
        <dbReference type="ARBA" id="ARBA00022516"/>
    </source>
</evidence>
<dbReference type="CDD" id="cd07987">
    <property type="entry name" value="LPLAT_MGAT-like"/>
    <property type="match status" value="1"/>
</dbReference>
<feature type="compositionally biased region" description="Low complexity" evidence="16">
    <location>
        <begin position="151"/>
        <end position="166"/>
    </location>
</feature>